<sequence length="208" mass="22400">MPEHLTEYLFAVTIFCLIPGANTMMTIKNSVRGGFIDGTATSAGIGAGFFIHAAVSTCGLALILYHSAQLYHAIKFCGAAYIIWMGIQSLRNAIKNNLSGTDQQICFAQCSIRKSFTEGIVFNILNPKTCIFYMAFLPQFMDAHGNLLLQACILAGVHCTIFLCWQCAIAGFVHKAKALISKAKVRSRIDTVAGVALIGLGVELAVSD</sequence>
<evidence type="ECO:0000256" key="6">
    <source>
        <dbReference type="SAM" id="Phobius"/>
    </source>
</evidence>
<reference evidence="7 8" key="1">
    <citation type="submission" date="2024-07" db="EMBL/GenBank/DDBJ databases">
        <title>Active virus-host system and metabolic interactions in a Lokiarchaeon culture.</title>
        <authorList>
            <person name="Ponce Toledo R.I."/>
            <person name="Rodrigues Oliveira T."/>
            <person name="Schleper C."/>
        </authorList>
    </citation>
    <scope>NUCLEOTIDE SEQUENCE [LARGE SCALE GENOMIC DNA]</scope>
    <source>
        <strain evidence="7 8">B35</strain>
    </source>
</reference>
<keyword evidence="2" id="KW-1003">Cell membrane</keyword>
<accession>A0ABV4JT84</accession>
<keyword evidence="4 6" id="KW-1133">Transmembrane helix</keyword>
<comment type="subcellular location">
    <subcellularLocation>
        <location evidence="1">Cell membrane</location>
        <topology evidence="1">Multi-pass membrane protein</topology>
    </subcellularLocation>
</comment>
<comment type="caution">
    <text evidence="7">The sequence shown here is derived from an EMBL/GenBank/DDBJ whole genome shotgun (WGS) entry which is preliminary data.</text>
</comment>
<evidence type="ECO:0000313" key="8">
    <source>
        <dbReference type="Proteomes" id="UP001568358"/>
    </source>
</evidence>
<proteinExistence type="predicted"/>
<dbReference type="RefSeq" id="WP_027361808.1">
    <property type="nucleotide sequence ID" value="NZ_CP192217.1"/>
</dbReference>
<feature type="transmembrane region" description="Helical" evidence="6">
    <location>
        <begin position="39"/>
        <end position="64"/>
    </location>
</feature>
<name>A0ABV4JT84_9BACT</name>
<dbReference type="Pfam" id="PF01810">
    <property type="entry name" value="LysE"/>
    <property type="match status" value="1"/>
</dbReference>
<evidence type="ECO:0000256" key="5">
    <source>
        <dbReference type="ARBA" id="ARBA00023136"/>
    </source>
</evidence>
<dbReference type="PIRSF" id="PIRSF006324">
    <property type="entry name" value="LeuE"/>
    <property type="match status" value="1"/>
</dbReference>
<organism evidence="7 8">
    <name type="scientific">Halodesulfovibrio aestuarii</name>
    <dbReference type="NCBI Taxonomy" id="126333"/>
    <lineage>
        <taxon>Bacteria</taxon>
        <taxon>Pseudomonadati</taxon>
        <taxon>Thermodesulfobacteriota</taxon>
        <taxon>Desulfovibrionia</taxon>
        <taxon>Desulfovibrionales</taxon>
        <taxon>Desulfovibrionaceae</taxon>
        <taxon>Halodesulfovibrio</taxon>
    </lineage>
</organism>
<keyword evidence="8" id="KW-1185">Reference proteome</keyword>
<dbReference type="EMBL" id="JBFSOO010000007">
    <property type="protein sequence ID" value="MEZ6853956.1"/>
    <property type="molecule type" value="Genomic_DNA"/>
</dbReference>
<feature type="transmembrane region" description="Helical" evidence="6">
    <location>
        <begin position="6"/>
        <end position="27"/>
    </location>
</feature>
<feature type="transmembrane region" description="Helical" evidence="6">
    <location>
        <begin position="120"/>
        <end position="141"/>
    </location>
</feature>
<dbReference type="Proteomes" id="UP001568358">
    <property type="component" value="Unassembled WGS sequence"/>
</dbReference>
<keyword evidence="5 6" id="KW-0472">Membrane</keyword>
<evidence type="ECO:0000256" key="4">
    <source>
        <dbReference type="ARBA" id="ARBA00022989"/>
    </source>
</evidence>
<evidence type="ECO:0000256" key="1">
    <source>
        <dbReference type="ARBA" id="ARBA00004651"/>
    </source>
</evidence>
<gene>
    <name evidence="7" type="ORF">AB2Z07_10510</name>
</gene>
<dbReference type="InterPro" id="IPR001123">
    <property type="entry name" value="LeuE-type"/>
</dbReference>
<evidence type="ECO:0000313" key="7">
    <source>
        <dbReference type="EMBL" id="MEZ6853956.1"/>
    </source>
</evidence>
<feature type="transmembrane region" description="Helical" evidence="6">
    <location>
        <begin position="147"/>
        <end position="173"/>
    </location>
</feature>
<protein>
    <submittedName>
        <fullName evidence="7">LysE family translocator</fullName>
    </submittedName>
</protein>
<dbReference type="PANTHER" id="PTHR30086:SF20">
    <property type="entry name" value="ARGININE EXPORTER PROTEIN ARGO-RELATED"/>
    <property type="match status" value="1"/>
</dbReference>
<keyword evidence="3 6" id="KW-0812">Transmembrane</keyword>
<evidence type="ECO:0000256" key="3">
    <source>
        <dbReference type="ARBA" id="ARBA00022692"/>
    </source>
</evidence>
<dbReference type="PANTHER" id="PTHR30086">
    <property type="entry name" value="ARGININE EXPORTER PROTEIN ARGO"/>
    <property type="match status" value="1"/>
</dbReference>
<evidence type="ECO:0000256" key="2">
    <source>
        <dbReference type="ARBA" id="ARBA00022475"/>
    </source>
</evidence>